<name>A0ACC0FDE1_9ERIC</name>
<organism evidence="1 2">
    <name type="scientific">Camellia lanceoleosa</name>
    <dbReference type="NCBI Taxonomy" id="1840588"/>
    <lineage>
        <taxon>Eukaryota</taxon>
        <taxon>Viridiplantae</taxon>
        <taxon>Streptophyta</taxon>
        <taxon>Embryophyta</taxon>
        <taxon>Tracheophyta</taxon>
        <taxon>Spermatophyta</taxon>
        <taxon>Magnoliopsida</taxon>
        <taxon>eudicotyledons</taxon>
        <taxon>Gunneridae</taxon>
        <taxon>Pentapetalae</taxon>
        <taxon>asterids</taxon>
        <taxon>Ericales</taxon>
        <taxon>Theaceae</taxon>
        <taxon>Camellia</taxon>
    </lineage>
</organism>
<evidence type="ECO:0000313" key="2">
    <source>
        <dbReference type="Proteomes" id="UP001060215"/>
    </source>
</evidence>
<dbReference type="Proteomes" id="UP001060215">
    <property type="component" value="Chromosome 15"/>
</dbReference>
<protein>
    <submittedName>
        <fullName evidence="1">Uncharacterized protein</fullName>
    </submittedName>
</protein>
<evidence type="ECO:0000313" key="1">
    <source>
        <dbReference type="EMBL" id="KAI7986290.1"/>
    </source>
</evidence>
<sequence length="140" mass="15337">MAHDCCSPSSINEKTHSKLGILHGVGLALKTHIHVVMLPACICCCLSLKSFGHQSLNLLVSTMERNPCDGKEASPAETSWFPEIQNHWMEAQDSLKRRLVTEDDVIGKLPTNTNTATTSAFEVGGEKACKEDQDKSNSRK</sequence>
<reference evidence="1 2" key="1">
    <citation type="journal article" date="2022" name="Plant J.">
        <title>Chromosome-level genome of Camellia lanceoleosa provides a valuable resource for understanding genome evolution and self-incompatibility.</title>
        <authorList>
            <person name="Gong W."/>
            <person name="Xiao S."/>
            <person name="Wang L."/>
            <person name="Liao Z."/>
            <person name="Chang Y."/>
            <person name="Mo W."/>
            <person name="Hu G."/>
            <person name="Li W."/>
            <person name="Zhao G."/>
            <person name="Zhu H."/>
            <person name="Hu X."/>
            <person name="Ji K."/>
            <person name="Xiang X."/>
            <person name="Song Q."/>
            <person name="Yuan D."/>
            <person name="Jin S."/>
            <person name="Zhang L."/>
        </authorList>
    </citation>
    <scope>NUCLEOTIDE SEQUENCE [LARGE SCALE GENOMIC DNA]</scope>
    <source>
        <strain evidence="1">SQ_2022a</strain>
    </source>
</reference>
<accession>A0ACC0FDE1</accession>
<comment type="caution">
    <text evidence="1">The sequence shown here is derived from an EMBL/GenBank/DDBJ whole genome shotgun (WGS) entry which is preliminary data.</text>
</comment>
<proteinExistence type="predicted"/>
<gene>
    <name evidence="1" type="ORF">LOK49_LG14G00514</name>
</gene>
<keyword evidence="2" id="KW-1185">Reference proteome</keyword>
<dbReference type="EMBL" id="CM045772">
    <property type="protein sequence ID" value="KAI7986290.1"/>
    <property type="molecule type" value="Genomic_DNA"/>
</dbReference>